<evidence type="ECO:0000256" key="1">
    <source>
        <dbReference type="SAM" id="Phobius"/>
    </source>
</evidence>
<reference evidence="3" key="1">
    <citation type="submission" date="2021-02" db="EMBL/GenBank/DDBJ databases">
        <authorList>
            <person name="Nowell W R."/>
        </authorList>
    </citation>
    <scope>NUCLEOTIDE SEQUENCE</scope>
</reference>
<keyword evidence="1" id="KW-1133">Transmembrane helix</keyword>
<dbReference type="EMBL" id="CAJNOJ010000219">
    <property type="protein sequence ID" value="CAF1304048.1"/>
    <property type="molecule type" value="Genomic_DNA"/>
</dbReference>
<comment type="caution">
    <text evidence="3">The sequence shown here is derived from an EMBL/GenBank/DDBJ whole genome shotgun (WGS) entry which is preliminary data.</text>
</comment>
<dbReference type="Proteomes" id="UP000663828">
    <property type="component" value="Unassembled WGS sequence"/>
</dbReference>
<dbReference type="Proteomes" id="UP000663852">
    <property type="component" value="Unassembled WGS sequence"/>
</dbReference>
<proteinExistence type="predicted"/>
<evidence type="ECO:0000313" key="4">
    <source>
        <dbReference type="Proteomes" id="UP000663828"/>
    </source>
</evidence>
<feature type="transmembrane region" description="Helical" evidence="1">
    <location>
        <begin position="49"/>
        <end position="73"/>
    </location>
</feature>
<keyword evidence="1" id="KW-0812">Transmembrane</keyword>
<name>A0A815E1L2_ADIRI</name>
<gene>
    <name evidence="3" type="ORF">EDS130_LOCUS30772</name>
    <name evidence="2" type="ORF">XAT740_LOCUS18220</name>
</gene>
<evidence type="ECO:0000313" key="2">
    <source>
        <dbReference type="EMBL" id="CAF1098435.1"/>
    </source>
</evidence>
<keyword evidence="4" id="KW-1185">Reference proteome</keyword>
<protein>
    <submittedName>
        <fullName evidence="3">Uncharacterized protein</fullName>
    </submittedName>
</protein>
<evidence type="ECO:0000313" key="3">
    <source>
        <dbReference type="EMBL" id="CAF1304048.1"/>
    </source>
</evidence>
<sequence>MVQLPPPPRFNLPPPPMPPKDFIDMKVISQLTCSSIRQQYQETTMNSRLIFLATAIVIVAILLLIITLIWLLFSSRKRKHEIVNVKPKMSSQFAVNLNSMSDLSTCSSRSYETVSYNHTGIYLDSVDTSATTCSTDVTAEIHSEYYQQYDFQPQSTLYYHVLNIPDLIPN</sequence>
<organism evidence="3 5">
    <name type="scientific">Adineta ricciae</name>
    <name type="common">Rotifer</name>
    <dbReference type="NCBI Taxonomy" id="249248"/>
    <lineage>
        <taxon>Eukaryota</taxon>
        <taxon>Metazoa</taxon>
        <taxon>Spiralia</taxon>
        <taxon>Gnathifera</taxon>
        <taxon>Rotifera</taxon>
        <taxon>Eurotatoria</taxon>
        <taxon>Bdelloidea</taxon>
        <taxon>Adinetida</taxon>
        <taxon>Adinetidae</taxon>
        <taxon>Adineta</taxon>
    </lineage>
</organism>
<keyword evidence="1" id="KW-0472">Membrane</keyword>
<dbReference type="OrthoDB" id="10058197at2759"/>
<accession>A0A815E1L2</accession>
<dbReference type="EMBL" id="CAJNOR010001210">
    <property type="protein sequence ID" value="CAF1098435.1"/>
    <property type="molecule type" value="Genomic_DNA"/>
</dbReference>
<evidence type="ECO:0000313" key="5">
    <source>
        <dbReference type="Proteomes" id="UP000663852"/>
    </source>
</evidence>
<dbReference type="AlphaFoldDB" id="A0A815E1L2"/>